<evidence type="ECO:0008006" key="3">
    <source>
        <dbReference type="Google" id="ProtNLM"/>
    </source>
</evidence>
<evidence type="ECO:0000313" key="1">
    <source>
        <dbReference type="EMBL" id="CAF5186723.1"/>
    </source>
</evidence>
<dbReference type="EMBL" id="CAJOBI010322119">
    <property type="protein sequence ID" value="CAF5186723.1"/>
    <property type="molecule type" value="Genomic_DNA"/>
</dbReference>
<reference evidence="1" key="1">
    <citation type="submission" date="2021-02" db="EMBL/GenBank/DDBJ databases">
        <authorList>
            <person name="Nowell W R."/>
        </authorList>
    </citation>
    <scope>NUCLEOTIDE SEQUENCE</scope>
</reference>
<proteinExistence type="predicted"/>
<evidence type="ECO:0000313" key="2">
    <source>
        <dbReference type="Proteomes" id="UP000676336"/>
    </source>
</evidence>
<comment type="caution">
    <text evidence="1">The sequence shown here is derived from an EMBL/GenBank/DDBJ whole genome shotgun (WGS) entry which is preliminary data.</text>
</comment>
<dbReference type="Proteomes" id="UP000676336">
    <property type="component" value="Unassembled WGS sequence"/>
</dbReference>
<sequence length="44" mass="4872">MPPCFDNADAVTFRKREKLVALLGRTDTGKTSAFNIMTGLSQRI</sequence>
<accession>A0A8S3HPK3</accession>
<name>A0A8S3HPK3_9BILA</name>
<dbReference type="AlphaFoldDB" id="A0A8S3HPK3"/>
<dbReference type="SUPFAM" id="SSF52540">
    <property type="entry name" value="P-loop containing nucleoside triphosphate hydrolases"/>
    <property type="match status" value="1"/>
</dbReference>
<feature type="non-terminal residue" evidence="1">
    <location>
        <position position="1"/>
    </location>
</feature>
<protein>
    <recommendedName>
        <fullName evidence="3">G domain-containing protein</fullName>
    </recommendedName>
</protein>
<gene>
    <name evidence="1" type="ORF">SMN809_LOCUS70747</name>
</gene>
<dbReference type="InterPro" id="IPR027417">
    <property type="entry name" value="P-loop_NTPase"/>
</dbReference>
<organism evidence="1 2">
    <name type="scientific">Rotaria magnacalcarata</name>
    <dbReference type="NCBI Taxonomy" id="392030"/>
    <lineage>
        <taxon>Eukaryota</taxon>
        <taxon>Metazoa</taxon>
        <taxon>Spiralia</taxon>
        <taxon>Gnathifera</taxon>
        <taxon>Rotifera</taxon>
        <taxon>Eurotatoria</taxon>
        <taxon>Bdelloidea</taxon>
        <taxon>Philodinida</taxon>
        <taxon>Philodinidae</taxon>
        <taxon>Rotaria</taxon>
    </lineage>
</organism>